<dbReference type="AlphaFoldDB" id="A0A4R5L047"/>
<proteinExistence type="predicted"/>
<sequence>MDDAQRLAAKIALGVLADDGFLLAGGQALIEHGITERLSDDIDLFALHRRHTPATFAASVQKMKAALETAGYAVQITRQYEEFASVTVGHDQEAVVIDLGLDWWENSPAIIDIGPILSLKDSVASKLLAVYSRGYARDYLDAYSIITSHRFTHQQLITLCQRRDPTLDPPTFAAAIARHRTLPTTEFTKYGLQPSELRALSTTLLDFAETINKTSHNPGTPYTDAANPTGPPNSKSGPELL</sequence>
<evidence type="ECO:0000313" key="2">
    <source>
        <dbReference type="EMBL" id="TDG01313.1"/>
    </source>
</evidence>
<gene>
    <name evidence="2" type="ORF">E1809_01990</name>
</gene>
<feature type="compositionally biased region" description="Polar residues" evidence="1">
    <location>
        <begin position="232"/>
        <end position="241"/>
    </location>
</feature>
<protein>
    <recommendedName>
        <fullName evidence="4">Nucleotidyl transferase AbiEii toxin, Type IV TA system</fullName>
    </recommendedName>
</protein>
<name>A0A4R5L047_9MICC</name>
<reference evidence="2 3" key="1">
    <citation type="submission" date="2019-03" db="EMBL/GenBank/DDBJ databases">
        <title>Whole genome sequence of Arthrobacter sp JH1-1.</title>
        <authorList>
            <person name="Trinh H.N."/>
        </authorList>
    </citation>
    <scope>NUCLEOTIDE SEQUENCE [LARGE SCALE GENOMIC DNA]</scope>
    <source>
        <strain evidence="2 3">JH1-1</strain>
    </source>
</reference>
<dbReference type="Proteomes" id="UP000295511">
    <property type="component" value="Unassembled WGS sequence"/>
</dbReference>
<organism evidence="2 3">
    <name type="scientific">Arthrobacter terricola</name>
    <dbReference type="NCBI Taxonomy" id="2547396"/>
    <lineage>
        <taxon>Bacteria</taxon>
        <taxon>Bacillati</taxon>
        <taxon>Actinomycetota</taxon>
        <taxon>Actinomycetes</taxon>
        <taxon>Micrococcales</taxon>
        <taxon>Micrococcaceae</taxon>
        <taxon>Arthrobacter</taxon>
    </lineage>
</organism>
<dbReference type="RefSeq" id="WP_133202573.1">
    <property type="nucleotide sequence ID" value="NZ_SMRU01000002.1"/>
</dbReference>
<comment type="caution">
    <text evidence="2">The sequence shown here is derived from an EMBL/GenBank/DDBJ whole genome shotgun (WGS) entry which is preliminary data.</text>
</comment>
<dbReference type="Pfam" id="PF08843">
    <property type="entry name" value="AbiEii"/>
    <property type="match status" value="1"/>
</dbReference>
<dbReference type="InterPro" id="IPR014942">
    <property type="entry name" value="AbiEii"/>
</dbReference>
<feature type="region of interest" description="Disordered" evidence="1">
    <location>
        <begin position="213"/>
        <end position="241"/>
    </location>
</feature>
<accession>A0A4R5L047</accession>
<evidence type="ECO:0000313" key="3">
    <source>
        <dbReference type="Proteomes" id="UP000295511"/>
    </source>
</evidence>
<evidence type="ECO:0008006" key="4">
    <source>
        <dbReference type="Google" id="ProtNLM"/>
    </source>
</evidence>
<dbReference type="OrthoDB" id="3870258at2"/>
<dbReference type="EMBL" id="SMRU01000002">
    <property type="protein sequence ID" value="TDG01313.1"/>
    <property type="molecule type" value="Genomic_DNA"/>
</dbReference>
<keyword evidence="3" id="KW-1185">Reference proteome</keyword>
<evidence type="ECO:0000256" key="1">
    <source>
        <dbReference type="SAM" id="MobiDB-lite"/>
    </source>
</evidence>